<dbReference type="InterPro" id="IPR020846">
    <property type="entry name" value="MFS_dom"/>
</dbReference>
<dbReference type="RefSeq" id="WP_380566751.1">
    <property type="nucleotide sequence ID" value="NZ_JBEUKS010000009.1"/>
</dbReference>
<evidence type="ECO:0000256" key="10">
    <source>
        <dbReference type="SAM" id="Phobius"/>
    </source>
</evidence>
<feature type="transmembrane region" description="Helical" evidence="10">
    <location>
        <begin position="12"/>
        <end position="31"/>
    </location>
</feature>
<dbReference type="InterPro" id="IPR036259">
    <property type="entry name" value="MFS_trans_sf"/>
</dbReference>
<evidence type="ECO:0000256" key="5">
    <source>
        <dbReference type="ARBA" id="ARBA00022692"/>
    </source>
</evidence>
<organism evidence="12 13">
    <name type="scientific">Streptacidiphilus jeojiensis</name>
    <dbReference type="NCBI Taxonomy" id="3229225"/>
    <lineage>
        <taxon>Bacteria</taxon>
        <taxon>Bacillati</taxon>
        <taxon>Actinomycetota</taxon>
        <taxon>Actinomycetes</taxon>
        <taxon>Kitasatosporales</taxon>
        <taxon>Streptomycetaceae</taxon>
        <taxon>Streptacidiphilus</taxon>
    </lineage>
</organism>
<reference evidence="12 13" key="1">
    <citation type="submission" date="2024-06" db="EMBL/GenBank/DDBJ databases">
        <authorList>
            <person name="Lee S.D."/>
        </authorList>
    </citation>
    <scope>NUCLEOTIDE SEQUENCE [LARGE SCALE GENOMIC DNA]</scope>
    <source>
        <strain evidence="12 13">N1-10</strain>
    </source>
</reference>
<keyword evidence="3" id="KW-0813">Transport</keyword>
<dbReference type="PROSITE" id="PS50850">
    <property type="entry name" value="MFS"/>
    <property type="match status" value="1"/>
</dbReference>
<feature type="transmembrane region" description="Helical" evidence="10">
    <location>
        <begin position="440"/>
        <end position="464"/>
    </location>
</feature>
<feature type="transmembrane region" description="Helical" evidence="10">
    <location>
        <begin position="408"/>
        <end position="428"/>
    </location>
</feature>
<dbReference type="CDD" id="cd17503">
    <property type="entry name" value="MFS_LmrB_MDR_like"/>
    <property type="match status" value="1"/>
</dbReference>
<feature type="transmembrane region" description="Helical" evidence="10">
    <location>
        <begin position="84"/>
        <end position="105"/>
    </location>
</feature>
<feature type="transmembrane region" description="Helical" evidence="10">
    <location>
        <begin position="229"/>
        <end position="252"/>
    </location>
</feature>
<evidence type="ECO:0000256" key="4">
    <source>
        <dbReference type="ARBA" id="ARBA00022475"/>
    </source>
</evidence>
<evidence type="ECO:0000313" key="12">
    <source>
        <dbReference type="EMBL" id="MFC1441656.1"/>
    </source>
</evidence>
<gene>
    <name evidence="12" type="ORF">ABUW04_25705</name>
</gene>
<dbReference type="PANTHER" id="PTHR42718:SF9">
    <property type="entry name" value="MAJOR FACILITATOR SUPERFAMILY MULTIDRUG TRANSPORTER MFSC"/>
    <property type="match status" value="1"/>
</dbReference>
<dbReference type="Proteomes" id="UP001592581">
    <property type="component" value="Unassembled WGS sequence"/>
</dbReference>
<dbReference type="EMBL" id="JBEUKS010000009">
    <property type="protein sequence ID" value="MFC1441656.1"/>
    <property type="molecule type" value="Genomic_DNA"/>
</dbReference>
<evidence type="ECO:0000259" key="11">
    <source>
        <dbReference type="PROSITE" id="PS50850"/>
    </source>
</evidence>
<dbReference type="InterPro" id="IPR004638">
    <property type="entry name" value="EmrB-like"/>
</dbReference>
<proteinExistence type="inferred from homology"/>
<feature type="domain" description="Major facilitator superfamily (MFS) profile" evidence="11">
    <location>
        <begin position="18"/>
        <end position="468"/>
    </location>
</feature>
<feature type="transmembrane region" description="Helical" evidence="10">
    <location>
        <begin position="337"/>
        <end position="355"/>
    </location>
</feature>
<protein>
    <submittedName>
        <fullName evidence="12">DHA2 family efflux MFS transporter permease subunit</fullName>
    </submittedName>
</protein>
<feature type="transmembrane region" description="Helical" evidence="10">
    <location>
        <begin position="51"/>
        <end position="72"/>
    </location>
</feature>
<dbReference type="NCBIfam" id="TIGR00711">
    <property type="entry name" value="efflux_EmrB"/>
    <property type="match status" value="1"/>
</dbReference>
<feature type="region of interest" description="Disordered" evidence="9">
    <location>
        <begin position="470"/>
        <end position="503"/>
    </location>
</feature>
<dbReference type="SUPFAM" id="SSF103473">
    <property type="entry name" value="MFS general substrate transporter"/>
    <property type="match status" value="1"/>
</dbReference>
<dbReference type="Gene3D" id="1.20.1250.20">
    <property type="entry name" value="MFS general substrate transporter like domains"/>
    <property type="match status" value="1"/>
</dbReference>
<keyword evidence="7 10" id="KW-0472">Membrane</keyword>
<keyword evidence="8" id="KW-0046">Antibiotic resistance</keyword>
<feature type="transmembrane region" description="Helical" evidence="10">
    <location>
        <begin position="171"/>
        <end position="193"/>
    </location>
</feature>
<dbReference type="PANTHER" id="PTHR42718">
    <property type="entry name" value="MAJOR FACILITATOR SUPERFAMILY MULTIDRUG TRANSPORTER MFSC"/>
    <property type="match status" value="1"/>
</dbReference>
<comment type="subcellular location">
    <subcellularLocation>
        <location evidence="1">Cell membrane</location>
        <topology evidence="1">Multi-pass membrane protein</topology>
    </subcellularLocation>
</comment>
<evidence type="ECO:0000313" key="13">
    <source>
        <dbReference type="Proteomes" id="UP001592581"/>
    </source>
</evidence>
<keyword evidence="5 10" id="KW-0812">Transmembrane</keyword>
<comment type="similarity">
    <text evidence="2">Belongs to the major facilitator superfamily. EmrB family.</text>
</comment>
<evidence type="ECO:0000256" key="9">
    <source>
        <dbReference type="SAM" id="MobiDB-lite"/>
    </source>
</evidence>
<evidence type="ECO:0000256" key="2">
    <source>
        <dbReference type="ARBA" id="ARBA00008537"/>
    </source>
</evidence>
<sequence>MSAAAQPHRPRISAKTAVAVVFVAALFMSIMDTTIVNVALPSIGDQFHVDAASVGVVNVGYLVSLAVFVPLSGWLGDRFGTRRVFLAALALFTLASLLCATATGLNQLSLYRVLQGVGGGMLNPVGMTMLYRAFPQQERMRASRVLMVPTAVAPALGPVLGGWLVDAASWHWVFIVNVPLGAVAMTFGLLFLPDFGAERAGRFDTAGFLLAAVGFGAATYALAEGADKGWGTAGIVVPATVGIAALVALVVVELRIDDPMLDLRLFKDRLFRATNLVGVVAGAAFLGMLFVFPLFYQNAAGATAFRTGLNTFPEALGVMLASQLVGRIYPRIGPRRLMTAGGVAVSVAIGLMSLLTPESSVWAARGLMFATGFSMAHLFMPTQTAAFATVSPAATGRASTLFNTQSRLGPALGVALLSTVLGAIGTVTTGPDGTPSANLAAYHAAFRVAAGLALAAAVLSLFVSDRDAAPTMARETPVEGPAERSGEGPAEGSGKVPVQSLDS</sequence>
<feature type="transmembrane region" description="Helical" evidence="10">
    <location>
        <begin position="111"/>
        <end position="134"/>
    </location>
</feature>
<feature type="transmembrane region" description="Helical" evidence="10">
    <location>
        <begin position="146"/>
        <end position="165"/>
    </location>
</feature>
<feature type="transmembrane region" description="Helical" evidence="10">
    <location>
        <begin position="205"/>
        <end position="223"/>
    </location>
</feature>
<keyword evidence="4" id="KW-1003">Cell membrane</keyword>
<evidence type="ECO:0000256" key="1">
    <source>
        <dbReference type="ARBA" id="ARBA00004651"/>
    </source>
</evidence>
<evidence type="ECO:0000256" key="8">
    <source>
        <dbReference type="ARBA" id="ARBA00023251"/>
    </source>
</evidence>
<dbReference type="Pfam" id="PF07690">
    <property type="entry name" value="MFS_1"/>
    <property type="match status" value="1"/>
</dbReference>
<name>A0ABV6XTS5_9ACTN</name>
<dbReference type="PRINTS" id="PR01036">
    <property type="entry name" value="TCRTETB"/>
</dbReference>
<keyword evidence="13" id="KW-1185">Reference proteome</keyword>
<dbReference type="Gene3D" id="1.20.1720.10">
    <property type="entry name" value="Multidrug resistance protein D"/>
    <property type="match status" value="1"/>
</dbReference>
<keyword evidence="6 10" id="KW-1133">Transmembrane helix</keyword>
<feature type="transmembrane region" description="Helical" evidence="10">
    <location>
        <begin position="273"/>
        <end position="296"/>
    </location>
</feature>
<accession>A0ABV6XTS5</accession>
<evidence type="ECO:0000256" key="6">
    <source>
        <dbReference type="ARBA" id="ARBA00022989"/>
    </source>
</evidence>
<comment type="caution">
    <text evidence="12">The sequence shown here is derived from an EMBL/GenBank/DDBJ whole genome shotgun (WGS) entry which is preliminary data.</text>
</comment>
<feature type="transmembrane region" description="Helical" evidence="10">
    <location>
        <begin position="308"/>
        <end position="325"/>
    </location>
</feature>
<evidence type="ECO:0000256" key="3">
    <source>
        <dbReference type="ARBA" id="ARBA00022448"/>
    </source>
</evidence>
<dbReference type="InterPro" id="IPR011701">
    <property type="entry name" value="MFS"/>
</dbReference>
<evidence type="ECO:0000256" key="7">
    <source>
        <dbReference type="ARBA" id="ARBA00023136"/>
    </source>
</evidence>